<feature type="transmembrane region" description="Helical" evidence="8">
    <location>
        <begin position="202"/>
        <end position="222"/>
    </location>
</feature>
<evidence type="ECO:0000256" key="4">
    <source>
        <dbReference type="ARBA" id="ARBA00022475"/>
    </source>
</evidence>
<feature type="transmembrane region" description="Helical" evidence="8">
    <location>
        <begin position="251"/>
        <end position="276"/>
    </location>
</feature>
<gene>
    <name evidence="9" type="ORF">QE367_002240</name>
</gene>
<proteinExistence type="inferred from homology"/>
<comment type="similarity">
    <text evidence="2">Belongs to the binding-protein-dependent transport system permease family. FecCD subfamily.</text>
</comment>
<dbReference type="CDD" id="cd06550">
    <property type="entry name" value="TM_ABC_iron-siderophores_like"/>
    <property type="match status" value="1"/>
</dbReference>
<evidence type="ECO:0000313" key="9">
    <source>
        <dbReference type="EMBL" id="MDR6168036.1"/>
    </source>
</evidence>
<keyword evidence="5 8" id="KW-0812">Transmembrane</keyword>
<keyword evidence="4" id="KW-1003">Cell membrane</keyword>
<comment type="caution">
    <text evidence="9">The sequence shown here is derived from an EMBL/GenBank/DDBJ whole genome shotgun (WGS) entry which is preliminary data.</text>
</comment>
<dbReference type="Gene3D" id="1.10.3470.10">
    <property type="entry name" value="ABC transporter involved in vitamin B12 uptake, BtuC"/>
    <property type="match status" value="1"/>
</dbReference>
<dbReference type="InterPro" id="IPR037294">
    <property type="entry name" value="ABC_BtuC-like"/>
</dbReference>
<reference evidence="9 10" key="1">
    <citation type="submission" date="2023-08" db="EMBL/GenBank/DDBJ databases">
        <title>Functional and genomic diversity of the sorghum phyllosphere microbiome.</title>
        <authorList>
            <person name="Shade A."/>
        </authorList>
    </citation>
    <scope>NUCLEOTIDE SEQUENCE [LARGE SCALE GENOMIC DNA]</scope>
    <source>
        <strain evidence="9 10">SORGH_AS_0919</strain>
    </source>
</reference>
<dbReference type="Pfam" id="PF01032">
    <property type="entry name" value="FecCD"/>
    <property type="match status" value="1"/>
</dbReference>
<comment type="subcellular location">
    <subcellularLocation>
        <location evidence="1">Cell membrane</location>
        <topology evidence="1">Multi-pass membrane protein</topology>
    </subcellularLocation>
</comment>
<dbReference type="EMBL" id="JAVIZA010000001">
    <property type="protein sequence ID" value="MDR6168036.1"/>
    <property type="molecule type" value="Genomic_DNA"/>
</dbReference>
<dbReference type="PANTHER" id="PTHR30472">
    <property type="entry name" value="FERRIC ENTEROBACTIN TRANSPORT SYSTEM PERMEASE PROTEIN"/>
    <property type="match status" value="1"/>
</dbReference>
<evidence type="ECO:0000256" key="6">
    <source>
        <dbReference type="ARBA" id="ARBA00022989"/>
    </source>
</evidence>
<keyword evidence="3" id="KW-0813">Transport</keyword>
<feature type="transmembrane region" description="Helical" evidence="8">
    <location>
        <begin position="160"/>
        <end position="182"/>
    </location>
</feature>
<evidence type="ECO:0000256" key="5">
    <source>
        <dbReference type="ARBA" id="ARBA00022692"/>
    </source>
</evidence>
<keyword evidence="6 8" id="KW-1133">Transmembrane helix</keyword>
<evidence type="ECO:0000256" key="2">
    <source>
        <dbReference type="ARBA" id="ARBA00007935"/>
    </source>
</evidence>
<evidence type="ECO:0000256" key="7">
    <source>
        <dbReference type="ARBA" id="ARBA00023136"/>
    </source>
</evidence>
<feature type="transmembrane region" description="Helical" evidence="8">
    <location>
        <begin position="316"/>
        <end position="336"/>
    </location>
</feature>
<evidence type="ECO:0000256" key="8">
    <source>
        <dbReference type="SAM" id="Phobius"/>
    </source>
</evidence>
<name>A0ABU1I2C2_9MICO</name>
<feature type="transmembrane region" description="Helical" evidence="8">
    <location>
        <begin position="21"/>
        <end position="42"/>
    </location>
</feature>
<feature type="transmembrane region" description="Helical" evidence="8">
    <location>
        <begin position="288"/>
        <end position="309"/>
    </location>
</feature>
<dbReference type="SUPFAM" id="SSF81345">
    <property type="entry name" value="ABC transporter involved in vitamin B12 uptake, BtuC"/>
    <property type="match status" value="1"/>
</dbReference>
<keyword evidence="7 8" id="KW-0472">Membrane</keyword>
<feature type="transmembrane region" description="Helical" evidence="8">
    <location>
        <begin position="105"/>
        <end position="123"/>
    </location>
</feature>
<dbReference type="RefSeq" id="WP_309666803.1">
    <property type="nucleotide sequence ID" value="NZ_JAVIZA010000001.1"/>
</dbReference>
<feature type="transmembrane region" description="Helical" evidence="8">
    <location>
        <begin position="76"/>
        <end position="93"/>
    </location>
</feature>
<organism evidence="9 10">
    <name type="scientific">Microbacterium paludicola</name>
    <dbReference type="NCBI Taxonomy" id="300019"/>
    <lineage>
        <taxon>Bacteria</taxon>
        <taxon>Bacillati</taxon>
        <taxon>Actinomycetota</taxon>
        <taxon>Actinomycetes</taxon>
        <taxon>Micrococcales</taxon>
        <taxon>Microbacteriaceae</taxon>
        <taxon>Microbacterium</taxon>
    </lineage>
</organism>
<sequence length="348" mass="34279">MTGAVPAALAQPLRRAAARRVVIVSASAAVAVAVLFAVALLLGPAALSPAEVVEAITGRAQPVVSLVVWELRMPRALAAVVVGACLGAAGAVFQSVLRNPLASPDVLGVTASAGTVGVAAVLGLGVSGIALTCLVAGGSVVAAALMGVLAWNRGLHGMRLILVGVGFSAFATALTGTVLTRAEIRDVSVAYTWLVGSLGGSSWAVVGTSGAVAVIVFALLVLQVRGLRGLELDDATAAALGVRVQRVRIGVLLTAVVLAAIAVGASGPIGFVALMAPQIARRLVGPGSISLVASAAVGAALVSAADLIAQYAVPGIPFPVGVVTGAIGAPHLAWLLTRSDPTRPGGTR</sequence>
<dbReference type="Proteomes" id="UP001260188">
    <property type="component" value="Unassembled WGS sequence"/>
</dbReference>
<protein>
    <submittedName>
        <fullName evidence="9">Iron complex transport system permease protein</fullName>
    </submittedName>
</protein>
<evidence type="ECO:0000256" key="1">
    <source>
        <dbReference type="ARBA" id="ARBA00004651"/>
    </source>
</evidence>
<dbReference type="InterPro" id="IPR000522">
    <property type="entry name" value="ABC_transptr_permease_BtuC"/>
</dbReference>
<feature type="transmembrane region" description="Helical" evidence="8">
    <location>
        <begin position="129"/>
        <end position="151"/>
    </location>
</feature>
<keyword evidence="10" id="KW-1185">Reference proteome</keyword>
<evidence type="ECO:0000256" key="3">
    <source>
        <dbReference type="ARBA" id="ARBA00022448"/>
    </source>
</evidence>
<dbReference type="PANTHER" id="PTHR30472:SF24">
    <property type="entry name" value="FERRIC ENTEROBACTIN TRANSPORT SYSTEM PERMEASE PROTEIN FEPG"/>
    <property type="match status" value="1"/>
</dbReference>
<accession>A0ABU1I2C2</accession>
<evidence type="ECO:0000313" key="10">
    <source>
        <dbReference type="Proteomes" id="UP001260188"/>
    </source>
</evidence>